<dbReference type="EMBL" id="LIHL02000007">
    <property type="protein sequence ID" value="KAF5467193.1"/>
    <property type="molecule type" value="Genomic_DNA"/>
</dbReference>
<dbReference type="InterPro" id="IPR036282">
    <property type="entry name" value="Glutathione-S-Trfase_C_sf"/>
</dbReference>
<dbReference type="Proteomes" id="UP000619265">
    <property type="component" value="Unassembled WGS sequence"/>
</dbReference>
<evidence type="ECO:0000313" key="4">
    <source>
        <dbReference type="EMBL" id="KAF5467193.1"/>
    </source>
</evidence>
<dbReference type="GO" id="GO:0004364">
    <property type="term" value="F:glutathione transferase activity"/>
    <property type="evidence" value="ECO:0007669"/>
    <property type="project" value="EnsemblPlants"/>
</dbReference>
<dbReference type="InterPro" id="IPR010987">
    <property type="entry name" value="Glutathione-S-Trfase_C-like"/>
</dbReference>
<dbReference type="PANTHER" id="PTHR44328:SF11">
    <property type="entry name" value="GLUTATHIONE S-TRANSFERASE L2, CHLOROPLASTIC"/>
    <property type="match status" value="1"/>
</dbReference>
<keyword evidence="1" id="KW-0560">Oxidoreductase</keyword>
<protein>
    <recommendedName>
        <fullName evidence="6">Protein IN2-1 homolog B-like</fullName>
    </recommendedName>
</protein>
<dbReference type="InterPro" id="IPR005442">
    <property type="entry name" value="GST_omega"/>
</dbReference>
<dbReference type="SUPFAM" id="SSF47616">
    <property type="entry name" value="GST C-terminal domain-like"/>
    <property type="match status" value="1"/>
</dbReference>
<dbReference type="InterPro" id="IPR036249">
    <property type="entry name" value="Thioredoxin-like_sf"/>
</dbReference>
<gene>
    <name evidence="4" type="ORF">F2P56_017045</name>
</gene>
<evidence type="ECO:0000259" key="3">
    <source>
        <dbReference type="PROSITE" id="PS50405"/>
    </source>
</evidence>
<proteinExistence type="predicted"/>
<dbReference type="Pfam" id="PF13417">
    <property type="entry name" value="GST_N_3"/>
    <property type="match status" value="1"/>
</dbReference>
<name>A0A834CX90_JUGRE</name>
<dbReference type="GO" id="GO:0045174">
    <property type="term" value="F:glutathione dehydrogenase (ascorbate) activity"/>
    <property type="evidence" value="ECO:0007669"/>
    <property type="project" value="UniProtKB-ARBA"/>
</dbReference>
<evidence type="ECO:0000259" key="2">
    <source>
        <dbReference type="PROSITE" id="PS50404"/>
    </source>
</evidence>
<dbReference type="SUPFAM" id="SSF52833">
    <property type="entry name" value="Thioredoxin-like"/>
    <property type="match status" value="1"/>
</dbReference>
<evidence type="ECO:0000256" key="1">
    <source>
        <dbReference type="ARBA" id="ARBA00023002"/>
    </source>
</evidence>
<feature type="domain" description="GST C-terminal" evidence="3">
    <location>
        <begin position="174"/>
        <end position="324"/>
    </location>
</feature>
<dbReference type="InterPro" id="IPR044629">
    <property type="entry name" value="GSTL1/2/3"/>
</dbReference>
<accession>A0A834CX90</accession>
<feature type="domain" description="GST N-terminal" evidence="2">
    <location>
        <begin position="115"/>
        <end position="196"/>
    </location>
</feature>
<evidence type="ECO:0008006" key="6">
    <source>
        <dbReference type="Google" id="ProtNLM"/>
    </source>
</evidence>
<dbReference type="PRINTS" id="PR01625">
    <property type="entry name" value="GSTRNSFRASEO"/>
</dbReference>
<dbReference type="GO" id="GO:0005777">
    <property type="term" value="C:peroxisome"/>
    <property type="evidence" value="ECO:0007669"/>
    <property type="project" value="EnsemblPlants"/>
</dbReference>
<dbReference type="InterPro" id="IPR004045">
    <property type="entry name" value="Glutathione_S-Trfase_N"/>
</dbReference>
<dbReference type="AlphaFoldDB" id="A0A834CX90"/>
<dbReference type="Pfam" id="PF13410">
    <property type="entry name" value="GST_C_2"/>
    <property type="match status" value="1"/>
</dbReference>
<dbReference type="PANTHER" id="PTHR44328">
    <property type="entry name" value="GLUTATHIONE S-TRANSFERASE L1"/>
    <property type="match status" value="1"/>
</dbReference>
<dbReference type="Gene3D" id="1.20.1050.10">
    <property type="match status" value="1"/>
</dbReference>
<evidence type="ECO:0000313" key="5">
    <source>
        <dbReference type="Proteomes" id="UP000619265"/>
    </source>
</evidence>
<reference evidence="4" key="1">
    <citation type="submission" date="2015-10" db="EMBL/GenBank/DDBJ databases">
        <authorList>
            <person name="Martinez-Garcia P.J."/>
            <person name="Crepeau M.W."/>
            <person name="Puiu D."/>
            <person name="Gonzalez-Ibeas D."/>
            <person name="Whalen J."/>
            <person name="Stevens K."/>
            <person name="Paul R."/>
            <person name="Butterfield T."/>
            <person name="Britton M."/>
            <person name="Reagan R."/>
            <person name="Chakraborty S."/>
            <person name="Walawage S.L."/>
            <person name="Vasquez-Gross H.A."/>
            <person name="Cardeno C."/>
            <person name="Famula R."/>
            <person name="Pratt K."/>
            <person name="Kuruganti S."/>
            <person name="Aradhya M.K."/>
            <person name="Leslie C.A."/>
            <person name="Dandekar A.M."/>
            <person name="Salzberg S.L."/>
            <person name="Wegrzyn J.L."/>
            <person name="Langley C.H."/>
            <person name="Neale D.B."/>
        </authorList>
    </citation>
    <scope>NUCLEOTIDE SEQUENCE</scope>
    <source>
        <tissue evidence="4">Leaves</tissue>
    </source>
</reference>
<dbReference type="Gramene" id="Jr07_35560_p1">
    <property type="protein sequence ID" value="cds.Jr07_35560_p1"/>
    <property type="gene ID" value="Jr07_35560"/>
</dbReference>
<dbReference type="PROSITE" id="PS50404">
    <property type="entry name" value="GST_NTER"/>
    <property type="match status" value="1"/>
</dbReference>
<comment type="caution">
    <text evidence="4">The sequence shown here is derived from an EMBL/GenBank/DDBJ whole genome shotgun (WGS) entry which is preliminary data.</text>
</comment>
<sequence length="324" mass="37217">MEMYNHWSTNVRLLGWNGRWCLPDTAQKRNDQFDTELPFATLDSFGPFLRLTIFEKGDTDADYITKHQRNSSTASSTRKTRATILSATMASGLVKEEVLPPVLGSSAEPPPLFDGTTRLYISYTCPYAQRVWATRNIKGLQDKIQLVPINLQNRPDWYKEKLYPPNKVPSLEHNNEVQGESLNLIKYIDSHFEGPSLFPHDPAKIEFAEVLMSSSDSFNSAVFSSFKGDENKAYAAFDFVETALSKFEDGPFFLGHQFSLVDITYAPFLERFQHFLLDVKNYDLTAGRPKLAAFIEEVYKMEPYKQTRRDPEEYIGILRKMFLE</sequence>
<reference evidence="4" key="2">
    <citation type="submission" date="2020-03" db="EMBL/GenBank/DDBJ databases">
        <title>Walnut 2.0.</title>
        <authorList>
            <person name="Marrano A."/>
            <person name="Britton M."/>
            <person name="Zimin A.V."/>
            <person name="Zaini P.A."/>
            <person name="Workman R."/>
            <person name="Puiu D."/>
            <person name="Bianco L."/>
            <person name="Allen B.J."/>
            <person name="Troggio M."/>
            <person name="Leslie C.A."/>
            <person name="Timp W."/>
            <person name="Dendekar A."/>
            <person name="Salzberg S.L."/>
            <person name="Neale D.B."/>
        </authorList>
    </citation>
    <scope>NUCLEOTIDE SEQUENCE</scope>
    <source>
        <tissue evidence="4">Leaves</tissue>
    </source>
</reference>
<dbReference type="FunFam" id="3.40.30.10:FF:000091">
    <property type="entry name" value="Glutathione S-transferase L2, chloroplastic"/>
    <property type="match status" value="1"/>
</dbReference>
<dbReference type="PROSITE" id="PS50405">
    <property type="entry name" value="GST_CTER"/>
    <property type="match status" value="1"/>
</dbReference>
<dbReference type="Gene3D" id="3.40.30.10">
    <property type="entry name" value="Glutaredoxin"/>
    <property type="match status" value="1"/>
</dbReference>
<organism evidence="4 5">
    <name type="scientific">Juglans regia</name>
    <name type="common">English walnut</name>
    <dbReference type="NCBI Taxonomy" id="51240"/>
    <lineage>
        <taxon>Eukaryota</taxon>
        <taxon>Viridiplantae</taxon>
        <taxon>Streptophyta</taxon>
        <taxon>Embryophyta</taxon>
        <taxon>Tracheophyta</taxon>
        <taxon>Spermatophyta</taxon>
        <taxon>Magnoliopsida</taxon>
        <taxon>eudicotyledons</taxon>
        <taxon>Gunneridae</taxon>
        <taxon>Pentapetalae</taxon>
        <taxon>rosids</taxon>
        <taxon>fabids</taxon>
        <taxon>Fagales</taxon>
        <taxon>Juglandaceae</taxon>
        <taxon>Juglans</taxon>
    </lineage>
</organism>